<evidence type="ECO:0000313" key="1">
    <source>
        <dbReference type="EMBL" id="CAG8709248.1"/>
    </source>
</evidence>
<comment type="caution">
    <text evidence="1">The sequence shown here is derived from an EMBL/GenBank/DDBJ whole genome shotgun (WGS) entry which is preliminary data.</text>
</comment>
<reference evidence="1" key="1">
    <citation type="submission" date="2021-06" db="EMBL/GenBank/DDBJ databases">
        <authorList>
            <person name="Kallberg Y."/>
            <person name="Tangrot J."/>
            <person name="Rosling A."/>
        </authorList>
    </citation>
    <scope>NUCLEOTIDE SEQUENCE</scope>
    <source>
        <strain evidence="1">MA461A</strain>
    </source>
</reference>
<sequence>YLKILAMAQIKDIIDQTHRNHKLDQIKKIYHRNASTLLYQNQQNNQESMLENEQFDDDWENGEEKSVAEALSDLDISPDIFLHNQRHLQRDKNAKWKLSDLFIGELGIPFYI</sequence>
<name>A0ACA9PJ61_9GLOM</name>
<proteinExistence type="predicted"/>
<dbReference type="EMBL" id="CAJVQC010020612">
    <property type="protein sequence ID" value="CAG8709248.1"/>
    <property type="molecule type" value="Genomic_DNA"/>
</dbReference>
<dbReference type="Proteomes" id="UP000789920">
    <property type="component" value="Unassembled WGS sequence"/>
</dbReference>
<gene>
    <name evidence="1" type="ORF">RPERSI_LOCUS10424</name>
</gene>
<keyword evidence="2" id="KW-1185">Reference proteome</keyword>
<protein>
    <submittedName>
        <fullName evidence="1">13868_t:CDS:1</fullName>
    </submittedName>
</protein>
<organism evidence="1 2">
    <name type="scientific">Racocetra persica</name>
    <dbReference type="NCBI Taxonomy" id="160502"/>
    <lineage>
        <taxon>Eukaryota</taxon>
        <taxon>Fungi</taxon>
        <taxon>Fungi incertae sedis</taxon>
        <taxon>Mucoromycota</taxon>
        <taxon>Glomeromycotina</taxon>
        <taxon>Glomeromycetes</taxon>
        <taxon>Diversisporales</taxon>
        <taxon>Gigasporaceae</taxon>
        <taxon>Racocetra</taxon>
    </lineage>
</organism>
<evidence type="ECO:0000313" key="2">
    <source>
        <dbReference type="Proteomes" id="UP000789920"/>
    </source>
</evidence>
<accession>A0ACA9PJ61</accession>
<feature type="non-terminal residue" evidence="1">
    <location>
        <position position="1"/>
    </location>
</feature>